<evidence type="ECO:0000313" key="13">
    <source>
        <dbReference type="EMBL" id="KAG8466317.1"/>
    </source>
</evidence>
<dbReference type="GO" id="GO:0005829">
    <property type="term" value="C:cytosol"/>
    <property type="evidence" value="ECO:0007669"/>
    <property type="project" value="TreeGrafter"/>
</dbReference>
<gene>
    <name evidence="13" type="ORF">KFE25_002073</name>
</gene>
<dbReference type="InterPro" id="IPR000705">
    <property type="entry name" value="Galactokinase"/>
</dbReference>
<dbReference type="Pfam" id="PF08544">
    <property type="entry name" value="GHMP_kinases_C"/>
    <property type="match status" value="1"/>
</dbReference>
<evidence type="ECO:0008006" key="15">
    <source>
        <dbReference type="Google" id="ProtNLM"/>
    </source>
</evidence>
<dbReference type="PROSITE" id="PS00106">
    <property type="entry name" value="GALACTOKINASE"/>
    <property type="match status" value="1"/>
</dbReference>
<keyword evidence="4" id="KW-0479">Metal-binding</keyword>
<dbReference type="PROSITE" id="PS00627">
    <property type="entry name" value="GHMP_KINASES_ATP"/>
    <property type="match status" value="1"/>
</dbReference>
<dbReference type="PIRSF" id="PIRSF000530">
    <property type="entry name" value="Galactokinase"/>
    <property type="match status" value="1"/>
</dbReference>
<dbReference type="GO" id="GO:0046872">
    <property type="term" value="F:metal ion binding"/>
    <property type="evidence" value="ECO:0007669"/>
    <property type="project" value="UniProtKB-KW"/>
</dbReference>
<evidence type="ECO:0000259" key="11">
    <source>
        <dbReference type="Pfam" id="PF08544"/>
    </source>
</evidence>
<protein>
    <recommendedName>
        <fullName evidence="15">Galactokinase</fullName>
    </recommendedName>
</protein>
<dbReference type="FunFam" id="3.30.70.890:FF:000001">
    <property type="entry name" value="Galactokinase"/>
    <property type="match status" value="1"/>
</dbReference>
<keyword evidence="3" id="KW-0808">Transferase</keyword>
<dbReference type="Pfam" id="PF10509">
    <property type="entry name" value="GalKase_gal_bdg"/>
    <property type="match status" value="1"/>
</dbReference>
<dbReference type="InterPro" id="IPR006204">
    <property type="entry name" value="GHMP_kinase_N_dom"/>
</dbReference>
<comment type="similarity">
    <text evidence="1">Belongs to the GHMP kinase family. GalK subfamily.</text>
</comment>
<evidence type="ECO:0000256" key="2">
    <source>
        <dbReference type="ARBA" id="ARBA00022490"/>
    </source>
</evidence>
<dbReference type="InterPro" id="IPR020568">
    <property type="entry name" value="Ribosomal_Su5_D2-typ_SF"/>
</dbReference>
<dbReference type="InterPro" id="IPR006203">
    <property type="entry name" value="GHMP_knse_ATP-bd_CS"/>
</dbReference>
<dbReference type="Gene3D" id="3.30.70.890">
    <property type="entry name" value="GHMP kinase, C-terminal domain"/>
    <property type="match status" value="1"/>
</dbReference>
<feature type="domain" description="Galactokinase N-terminal" evidence="12">
    <location>
        <begin position="11"/>
        <end position="56"/>
    </location>
</feature>
<dbReference type="InterPro" id="IPR013750">
    <property type="entry name" value="GHMP_kinase_C_dom"/>
</dbReference>
<dbReference type="InterPro" id="IPR019741">
    <property type="entry name" value="Galactokinase_CS"/>
</dbReference>
<evidence type="ECO:0000256" key="6">
    <source>
        <dbReference type="ARBA" id="ARBA00022777"/>
    </source>
</evidence>
<reference evidence="13" key="1">
    <citation type="submission" date="2021-05" db="EMBL/GenBank/DDBJ databases">
        <title>The genome of the haptophyte Pavlova lutheri (Diacronema luteri, Pavlovales) - a model for lipid biosynthesis in eukaryotic algae.</title>
        <authorList>
            <person name="Hulatt C.J."/>
            <person name="Posewitz M.C."/>
        </authorList>
    </citation>
    <scope>NUCLEOTIDE SEQUENCE</scope>
    <source>
        <strain evidence="13">NIVA-4/92</strain>
    </source>
</reference>
<dbReference type="GO" id="GO:0005524">
    <property type="term" value="F:ATP binding"/>
    <property type="evidence" value="ECO:0007669"/>
    <property type="project" value="UniProtKB-KW"/>
</dbReference>
<evidence type="ECO:0000256" key="9">
    <source>
        <dbReference type="ARBA" id="ARBA00023277"/>
    </source>
</evidence>
<keyword evidence="9" id="KW-0119">Carbohydrate metabolism</keyword>
<name>A0A8J5XL62_DIALT</name>
<dbReference type="PANTHER" id="PTHR10457:SF7">
    <property type="entry name" value="GALACTOKINASE-RELATED"/>
    <property type="match status" value="1"/>
</dbReference>
<dbReference type="AlphaFoldDB" id="A0A8J5XL62"/>
<feature type="domain" description="GHMP kinase N-terminal" evidence="10">
    <location>
        <begin position="99"/>
        <end position="187"/>
    </location>
</feature>
<dbReference type="GO" id="GO:0006012">
    <property type="term" value="P:galactose metabolic process"/>
    <property type="evidence" value="ECO:0007669"/>
    <property type="project" value="InterPro"/>
</dbReference>
<dbReference type="PANTHER" id="PTHR10457">
    <property type="entry name" value="MEVALONATE KINASE/GALACTOKINASE"/>
    <property type="match status" value="1"/>
</dbReference>
<dbReference type="PRINTS" id="PR00959">
    <property type="entry name" value="MEVGALKINASE"/>
</dbReference>
<dbReference type="EMBL" id="JAGTXO010000008">
    <property type="protein sequence ID" value="KAG8466317.1"/>
    <property type="molecule type" value="Genomic_DNA"/>
</dbReference>
<comment type="caution">
    <text evidence="13">The sequence shown here is derived from an EMBL/GenBank/DDBJ whole genome shotgun (WGS) entry which is preliminary data.</text>
</comment>
<keyword evidence="5" id="KW-0547">Nucleotide-binding</keyword>
<keyword evidence="2" id="KW-0963">Cytoplasm</keyword>
<evidence type="ECO:0000256" key="8">
    <source>
        <dbReference type="ARBA" id="ARBA00022842"/>
    </source>
</evidence>
<keyword evidence="14" id="KW-1185">Reference proteome</keyword>
<dbReference type="SUPFAM" id="SSF54211">
    <property type="entry name" value="Ribosomal protein S5 domain 2-like"/>
    <property type="match status" value="1"/>
</dbReference>
<dbReference type="Gene3D" id="3.30.230.10">
    <property type="match status" value="1"/>
</dbReference>
<evidence type="ECO:0000259" key="12">
    <source>
        <dbReference type="Pfam" id="PF10509"/>
    </source>
</evidence>
<keyword evidence="6" id="KW-0418">Kinase</keyword>
<keyword evidence="8" id="KW-0460">Magnesium</keyword>
<dbReference type="InterPro" id="IPR019539">
    <property type="entry name" value="GalKase_N"/>
</dbReference>
<dbReference type="FunFam" id="3.30.230.10:FF:000017">
    <property type="entry name" value="Galactokinase"/>
    <property type="match status" value="1"/>
</dbReference>
<dbReference type="InterPro" id="IPR014721">
    <property type="entry name" value="Ribsml_uS5_D2-typ_fold_subgr"/>
</dbReference>
<evidence type="ECO:0000313" key="14">
    <source>
        <dbReference type="Proteomes" id="UP000751190"/>
    </source>
</evidence>
<dbReference type="PRINTS" id="PR00473">
    <property type="entry name" value="GALCTOKINASE"/>
</dbReference>
<dbReference type="OrthoDB" id="275179at2759"/>
<evidence type="ECO:0000256" key="4">
    <source>
        <dbReference type="ARBA" id="ARBA00022723"/>
    </source>
</evidence>
<dbReference type="GO" id="GO:0004335">
    <property type="term" value="F:galactokinase activity"/>
    <property type="evidence" value="ECO:0007669"/>
    <property type="project" value="InterPro"/>
</dbReference>
<feature type="domain" description="GHMP kinase C-terminal" evidence="11">
    <location>
        <begin position="303"/>
        <end position="385"/>
    </location>
</feature>
<dbReference type="Pfam" id="PF00288">
    <property type="entry name" value="GHMP_kinases_N"/>
    <property type="match status" value="1"/>
</dbReference>
<accession>A0A8J5XL62</accession>
<dbReference type="Proteomes" id="UP000751190">
    <property type="component" value="Unassembled WGS sequence"/>
</dbReference>
<evidence type="ECO:0000256" key="7">
    <source>
        <dbReference type="ARBA" id="ARBA00022840"/>
    </source>
</evidence>
<evidence type="ECO:0000256" key="5">
    <source>
        <dbReference type="ARBA" id="ARBA00022741"/>
    </source>
</evidence>
<evidence type="ECO:0000256" key="1">
    <source>
        <dbReference type="ARBA" id="ARBA00006566"/>
    </source>
</evidence>
<dbReference type="InterPro" id="IPR036554">
    <property type="entry name" value="GHMP_kinase_C_sf"/>
</dbReference>
<dbReference type="OMA" id="VMPCAIN"/>
<dbReference type="InterPro" id="IPR006206">
    <property type="entry name" value="Mevalonate/galactokinase"/>
</dbReference>
<organism evidence="13 14">
    <name type="scientific">Diacronema lutheri</name>
    <name type="common">Unicellular marine alga</name>
    <name type="synonym">Monochrysis lutheri</name>
    <dbReference type="NCBI Taxonomy" id="2081491"/>
    <lineage>
        <taxon>Eukaryota</taxon>
        <taxon>Haptista</taxon>
        <taxon>Haptophyta</taxon>
        <taxon>Pavlovophyceae</taxon>
        <taxon>Pavlovales</taxon>
        <taxon>Pavlovaceae</taxon>
        <taxon>Diacronema</taxon>
    </lineage>
</organism>
<dbReference type="SUPFAM" id="SSF55060">
    <property type="entry name" value="GHMP Kinase, C-terminal domain"/>
    <property type="match status" value="1"/>
</dbReference>
<keyword evidence="7" id="KW-0067">ATP-binding</keyword>
<evidence type="ECO:0000256" key="3">
    <source>
        <dbReference type="ARBA" id="ARBA00022679"/>
    </source>
</evidence>
<evidence type="ECO:0000259" key="10">
    <source>
        <dbReference type="Pfam" id="PF00288"/>
    </source>
</evidence>
<dbReference type="NCBIfam" id="TIGR00131">
    <property type="entry name" value="gal_kin"/>
    <property type="match status" value="1"/>
</dbReference>
<sequence length="441" mass="47053">MVPPAEQAEALFVKTFARRPQVRVSAPGRVNVIGEHTDYNGGFVLPIAIGMRTHVVGVRHPAGDACVVVSAHGDERPLAFRGTAAELTRPEGGAGFWGNYVRGVVAQYVHELPRGEASFSIAIASDVPIGGGLSSSAALEVAVATFIEVAYGLRVDPKSRALRCQKCEHDYAGVPCGIMDQMISSCGQSGHALLLDCMPPFEAKLVPLRDPAIAFVIANTNVKHQLEGSEYATRVRECRAAASAIRKRFPQAAASGKAAETTAPALLRGATMAELLACKEQMSALEFKRARHVIGEDARTLDAVEAFRRRDWSSAGRLMVESHQSLRDDYDVSTDELDALVEIATRVDGVYGARMTGGGFGGCTVTLVRAERAAELIATLEAEYERRVGKAPTCFVTKPAHGATGRWSAFAVAREHWLSSAVAIAALAFACSALARARRAP</sequence>
<proteinExistence type="inferred from homology"/>